<feature type="region of interest" description="Disordered" evidence="1">
    <location>
        <begin position="1"/>
        <end position="29"/>
    </location>
</feature>
<dbReference type="AlphaFoldDB" id="A0A9W8X3R3"/>
<evidence type="ECO:0000313" key="3">
    <source>
        <dbReference type="Proteomes" id="UP001140562"/>
    </source>
</evidence>
<name>A0A9W8X3R3_9PLEO</name>
<sequence length="154" mass="16934">MGSNNSKPSTTSRGPYRQAAAGINARYPDGLGHTRIAAAIPGRKGKAPEIMYLRQNDEGKYAYDQEYYDQMEELAKKGGAGVWDKKPEGYRGIGNIDQGEESVPAGLREDMRRKRVYAPAGIGDKKGGGGRRGHAPIGKVHMDKERQAFVRRKN</sequence>
<feature type="region of interest" description="Disordered" evidence="1">
    <location>
        <begin position="80"/>
        <end position="154"/>
    </location>
</feature>
<dbReference type="Proteomes" id="UP001140562">
    <property type="component" value="Unassembled WGS sequence"/>
</dbReference>
<comment type="caution">
    <text evidence="2">The sequence shown here is derived from an EMBL/GenBank/DDBJ whole genome shotgun (WGS) entry which is preliminary data.</text>
</comment>
<evidence type="ECO:0000313" key="2">
    <source>
        <dbReference type="EMBL" id="KAJ4339486.1"/>
    </source>
</evidence>
<keyword evidence="3" id="KW-1185">Reference proteome</keyword>
<reference evidence="2" key="1">
    <citation type="submission" date="2022-10" db="EMBL/GenBank/DDBJ databases">
        <title>Tapping the CABI collections for fungal endophytes: first genome assemblies for Collariella, Neodidymelliopsis, Ascochyta clinopodiicola, Didymella pomorum, Didymosphaeria variabile, Neocosmospora piperis and Neocucurbitaria cava.</title>
        <authorList>
            <person name="Hill R."/>
        </authorList>
    </citation>
    <scope>NUCLEOTIDE SEQUENCE</scope>
    <source>
        <strain evidence="2">IMI 360193</strain>
    </source>
</reference>
<dbReference type="EMBL" id="JAPEUV010000022">
    <property type="protein sequence ID" value="KAJ4339486.1"/>
    <property type="molecule type" value="Genomic_DNA"/>
</dbReference>
<proteinExistence type="predicted"/>
<dbReference type="OrthoDB" id="3796118at2759"/>
<gene>
    <name evidence="2" type="ORF">N0V87_003184</name>
</gene>
<feature type="compositionally biased region" description="Polar residues" evidence="1">
    <location>
        <begin position="1"/>
        <end position="13"/>
    </location>
</feature>
<accession>A0A9W8X3R3</accession>
<organism evidence="2 3">
    <name type="scientific">Didymella glomerata</name>
    <dbReference type="NCBI Taxonomy" id="749621"/>
    <lineage>
        <taxon>Eukaryota</taxon>
        <taxon>Fungi</taxon>
        <taxon>Dikarya</taxon>
        <taxon>Ascomycota</taxon>
        <taxon>Pezizomycotina</taxon>
        <taxon>Dothideomycetes</taxon>
        <taxon>Pleosporomycetidae</taxon>
        <taxon>Pleosporales</taxon>
        <taxon>Pleosporineae</taxon>
        <taxon>Didymellaceae</taxon>
        <taxon>Didymella</taxon>
    </lineage>
</organism>
<protein>
    <submittedName>
        <fullName evidence="2">Uncharacterized protein</fullName>
    </submittedName>
</protein>
<evidence type="ECO:0000256" key="1">
    <source>
        <dbReference type="SAM" id="MobiDB-lite"/>
    </source>
</evidence>